<name>A0ABR3ZSZ1_9PEZI</name>
<gene>
    <name evidence="8" type="ORF">Sste5346_000144</name>
</gene>
<evidence type="ECO:0000256" key="3">
    <source>
        <dbReference type="ARBA" id="ARBA00022989"/>
    </source>
</evidence>
<dbReference type="Proteomes" id="UP001583186">
    <property type="component" value="Unassembled WGS sequence"/>
</dbReference>
<comment type="caution">
    <text evidence="8">The sequence shown here is derived from an EMBL/GenBank/DDBJ whole genome shotgun (WGS) entry which is preliminary data.</text>
</comment>
<evidence type="ECO:0000256" key="6">
    <source>
        <dbReference type="SAM" id="Phobius"/>
    </source>
</evidence>
<feature type="region of interest" description="Disordered" evidence="5">
    <location>
        <begin position="447"/>
        <end position="477"/>
    </location>
</feature>
<dbReference type="Gene3D" id="1.20.1250.20">
    <property type="entry name" value="MFS general substrate transporter like domains"/>
    <property type="match status" value="2"/>
</dbReference>
<evidence type="ECO:0000256" key="1">
    <source>
        <dbReference type="ARBA" id="ARBA00004141"/>
    </source>
</evidence>
<evidence type="ECO:0000259" key="7">
    <source>
        <dbReference type="PROSITE" id="PS50850"/>
    </source>
</evidence>
<evidence type="ECO:0000256" key="2">
    <source>
        <dbReference type="ARBA" id="ARBA00022692"/>
    </source>
</evidence>
<feature type="transmembrane region" description="Helical" evidence="6">
    <location>
        <begin position="371"/>
        <end position="390"/>
    </location>
</feature>
<accession>A0ABR3ZSZ1</accession>
<dbReference type="PROSITE" id="PS50850">
    <property type="entry name" value="MFS"/>
    <property type="match status" value="1"/>
</dbReference>
<keyword evidence="2 6" id="KW-0812">Transmembrane</keyword>
<feature type="transmembrane region" description="Helical" evidence="6">
    <location>
        <begin position="118"/>
        <end position="140"/>
    </location>
</feature>
<evidence type="ECO:0000256" key="5">
    <source>
        <dbReference type="SAM" id="MobiDB-lite"/>
    </source>
</evidence>
<feature type="transmembrane region" description="Helical" evidence="6">
    <location>
        <begin position="247"/>
        <end position="266"/>
    </location>
</feature>
<evidence type="ECO:0000313" key="9">
    <source>
        <dbReference type="Proteomes" id="UP001583186"/>
    </source>
</evidence>
<feature type="compositionally biased region" description="Polar residues" evidence="5">
    <location>
        <begin position="463"/>
        <end position="477"/>
    </location>
</feature>
<dbReference type="InterPro" id="IPR036259">
    <property type="entry name" value="MFS_trans_sf"/>
</dbReference>
<keyword evidence="3 6" id="KW-1133">Transmembrane helix</keyword>
<feature type="transmembrane region" description="Helical" evidence="6">
    <location>
        <begin position="336"/>
        <end position="359"/>
    </location>
</feature>
<keyword evidence="4 6" id="KW-0472">Membrane</keyword>
<feature type="transmembrane region" description="Helical" evidence="6">
    <location>
        <begin position="410"/>
        <end position="429"/>
    </location>
</feature>
<protein>
    <recommendedName>
        <fullName evidence="7">Major facilitator superfamily (MFS) profile domain-containing protein</fullName>
    </recommendedName>
</protein>
<feature type="transmembrane region" description="Helical" evidence="6">
    <location>
        <begin position="25"/>
        <end position="44"/>
    </location>
</feature>
<proteinExistence type="predicted"/>
<dbReference type="Pfam" id="PF07690">
    <property type="entry name" value="MFS_1"/>
    <property type="match status" value="1"/>
</dbReference>
<feature type="transmembrane region" description="Helical" evidence="6">
    <location>
        <begin position="286"/>
        <end position="305"/>
    </location>
</feature>
<feature type="transmembrane region" description="Helical" evidence="6">
    <location>
        <begin position="92"/>
        <end position="112"/>
    </location>
</feature>
<organism evidence="8 9">
    <name type="scientific">Sporothrix stenoceras</name>
    <dbReference type="NCBI Taxonomy" id="5173"/>
    <lineage>
        <taxon>Eukaryota</taxon>
        <taxon>Fungi</taxon>
        <taxon>Dikarya</taxon>
        <taxon>Ascomycota</taxon>
        <taxon>Pezizomycotina</taxon>
        <taxon>Sordariomycetes</taxon>
        <taxon>Sordariomycetidae</taxon>
        <taxon>Ophiostomatales</taxon>
        <taxon>Ophiostomataceae</taxon>
        <taxon>Sporothrix</taxon>
    </lineage>
</organism>
<sequence length="477" mass="51520">MGFFQALARVPGDFARDLHMNRTQALIFLTSWFCWTIGSMHYFMLSYTMADIAKTLGVEQSKIAQANTTTMLSRAVGAVIFGVLSDQFGRKIPLLLDLVLMGVFTLCTGFIHTYGQLIGVRFLFGVAYGGLYGATMAGLLEAMPRSSRGTVAGFTQQGFGAGNLFASGLNLAMNKYGWRSLFFLGAGLTVPAFLLRLVTPGYSVASDAIREAEGLDQDGRVDDRAQVGGNISFFVKFRYAVIHHWPIVIYCTVLTSCFATLGHGQMDVYPSFLTTQKGLDILHETWITVIFQCGGILGGVIGGYCSKFSPKWVPVAAAVLMAPWLPLWTLPNDWRLLAVGAFFLELAYGASIGTVGNILQMVCPHPGIRAAFGGVTYNLGNAVSSIAPTIETKLGEQWPTPEGKPDYGRIQLILTGVLIGLLTITLACMPVKNVNLEWDLEDPNQVIPGHNVPEGKEAPSVNELENGNGTPPAQTIG</sequence>
<feature type="transmembrane region" description="Helical" evidence="6">
    <location>
        <begin position="312"/>
        <end position="330"/>
    </location>
</feature>
<feature type="transmembrane region" description="Helical" evidence="6">
    <location>
        <begin position="64"/>
        <end position="85"/>
    </location>
</feature>
<comment type="subcellular location">
    <subcellularLocation>
        <location evidence="1">Membrane</location>
        <topology evidence="1">Multi-pass membrane protein</topology>
    </subcellularLocation>
</comment>
<dbReference type="CDD" id="cd17316">
    <property type="entry name" value="MFS_SV2_like"/>
    <property type="match status" value="1"/>
</dbReference>
<reference evidence="8 9" key="1">
    <citation type="journal article" date="2024" name="IMA Fungus">
        <title>IMA Genome - F19 : A genome assembly and annotation guide to empower mycologists, including annotated draft genome sequences of Ceratocystis pirilliformis, Diaporthe australafricana, Fusarium ophioides, Paecilomyces lecythidis, and Sporothrix stenoceras.</title>
        <authorList>
            <person name="Aylward J."/>
            <person name="Wilson A.M."/>
            <person name="Visagie C.M."/>
            <person name="Spraker J."/>
            <person name="Barnes I."/>
            <person name="Buitendag C."/>
            <person name="Ceriani C."/>
            <person name="Del Mar Angel L."/>
            <person name="du Plessis D."/>
            <person name="Fuchs T."/>
            <person name="Gasser K."/>
            <person name="Kramer D."/>
            <person name="Li W."/>
            <person name="Munsamy K."/>
            <person name="Piso A."/>
            <person name="Price J.L."/>
            <person name="Sonnekus B."/>
            <person name="Thomas C."/>
            <person name="van der Nest A."/>
            <person name="van Dijk A."/>
            <person name="van Heerden A."/>
            <person name="van Vuuren N."/>
            <person name="Yilmaz N."/>
            <person name="Duong T.A."/>
            <person name="van der Merwe N.A."/>
            <person name="Wingfield M.J."/>
            <person name="Wingfield B.D."/>
        </authorList>
    </citation>
    <scope>NUCLEOTIDE SEQUENCE [LARGE SCALE GENOMIC DNA]</scope>
    <source>
        <strain evidence="8 9">CMW 5346</strain>
    </source>
</reference>
<evidence type="ECO:0000313" key="8">
    <source>
        <dbReference type="EMBL" id="KAL1903516.1"/>
    </source>
</evidence>
<dbReference type="EMBL" id="JAWCUI010000001">
    <property type="protein sequence ID" value="KAL1903516.1"/>
    <property type="molecule type" value="Genomic_DNA"/>
</dbReference>
<dbReference type="SUPFAM" id="SSF103473">
    <property type="entry name" value="MFS general substrate transporter"/>
    <property type="match status" value="1"/>
</dbReference>
<dbReference type="InterPro" id="IPR011701">
    <property type="entry name" value="MFS"/>
</dbReference>
<dbReference type="InterPro" id="IPR020846">
    <property type="entry name" value="MFS_dom"/>
</dbReference>
<feature type="domain" description="Major facilitator superfamily (MFS) profile" evidence="7">
    <location>
        <begin position="27"/>
        <end position="432"/>
    </location>
</feature>
<evidence type="ECO:0000256" key="4">
    <source>
        <dbReference type="ARBA" id="ARBA00023136"/>
    </source>
</evidence>
<dbReference type="PANTHER" id="PTHR23508:SF10">
    <property type="entry name" value="CARBOXYLIC ACID TRANSPORTER PROTEIN HOMOLOG"/>
    <property type="match status" value="1"/>
</dbReference>
<keyword evidence="9" id="KW-1185">Reference proteome</keyword>
<dbReference type="PANTHER" id="PTHR23508">
    <property type="entry name" value="CARBOXYLIC ACID TRANSPORTER PROTEIN HOMOLOG"/>
    <property type="match status" value="1"/>
</dbReference>